<reference evidence="1 2" key="1">
    <citation type="submission" date="2016-12" db="EMBL/GenBank/DDBJ databases">
        <title>The genomes of Aspergillus section Nigri reveals drivers in fungal speciation.</title>
        <authorList>
            <consortium name="DOE Joint Genome Institute"/>
            <person name="Vesth T.C."/>
            <person name="Nybo J."/>
            <person name="Theobald S."/>
            <person name="Brandl J."/>
            <person name="Frisvad J.C."/>
            <person name="Nielsen K.F."/>
            <person name="Lyhne E.K."/>
            <person name="Kogle M.E."/>
            <person name="Kuo A."/>
            <person name="Riley R."/>
            <person name="Clum A."/>
            <person name="Nolan M."/>
            <person name="Lipzen A."/>
            <person name="Salamov A."/>
            <person name="Henrissat B."/>
            <person name="Wiebenga A."/>
            <person name="De Vries R.P."/>
            <person name="Grigoriev I.V."/>
            <person name="Mortensen U.H."/>
            <person name="Andersen M.R."/>
            <person name="Baker S.E."/>
        </authorList>
    </citation>
    <scope>NUCLEOTIDE SEQUENCE [LARGE SCALE GENOMIC DNA]</scope>
    <source>
        <strain evidence="1 2">JOP 1030-1</strain>
    </source>
</reference>
<dbReference type="Proteomes" id="UP000248349">
    <property type="component" value="Unassembled WGS sequence"/>
</dbReference>
<gene>
    <name evidence="1" type="ORF">BP01DRAFT_422542</name>
</gene>
<sequence length="488" mass="55588">MAETTSRPVYLESQAQYLGLKWYTVLAKRLSGPQAVPPYLDYTLISDCSHNLLESDNPSDFVAGLIIRICLSTNSNLSEVHVGRDSVTLARLHYAIRGQGALEAEAQIIAIFSYLLSVTVEEPPSSMPDDLLRLANSCLREIKLPSISGSSSFLKTYASWRCIGERHEMAYGQLLPPCVSTSFFIMDISFLILRIDSSSGRDSMELMHVLYSTSACLKLLTTEWLWKVGYVAWGIHALYGLLYHMDQQICSPLRHQHIDVFWTSFQWFSVSLQQLALDACGSIDSYLSEDNHEGNIPLETARLVYSRLYVLKVNVSRFCDDNSEGLSNKNTTVSMPATDVNYIEDNYSCIDGPMTPRQQCKSSVAGLNERSIQSNSSSAEQESEFLQKSCTFFTREEYRYMISHWMTWIYQQSERVPLRRKPDFWPDNVPYKRSSKLSKDEAKRTWEHLLRSQPLEGLRSILDSTSRDIPTELVEKLTDFLGAERLKD</sequence>
<dbReference type="OrthoDB" id="10297928at2759"/>
<dbReference type="EMBL" id="KZ821227">
    <property type="protein sequence ID" value="PYH46584.1"/>
    <property type="molecule type" value="Genomic_DNA"/>
</dbReference>
<protein>
    <submittedName>
        <fullName evidence="1">Uncharacterized protein</fullName>
    </submittedName>
</protein>
<organism evidence="1 2">
    <name type="scientific">Aspergillus saccharolyticus JOP 1030-1</name>
    <dbReference type="NCBI Taxonomy" id="1450539"/>
    <lineage>
        <taxon>Eukaryota</taxon>
        <taxon>Fungi</taxon>
        <taxon>Dikarya</taxon>
        <taxon>Ascomycota</taxon>
        <taxon>Pezizomycotina</taxon>
        <taxon>Eurotiomycetes</taxon>
        <taxon>Eurotiomycetidae</taxon>
        <taxon>Eurotiales</taxon>
        <taxon>Aspergillaceae</taxon>
        <taxon>Aspergillus</taxon>
        <taxon>Aspergillus subgen. Circumdati</taxon>
    </lineage>
</organism>
<keyword evidence="2" id="KW-1185">Reference proteome</keyword>
<evidence type="ECO:0000313" key="2">
    <source>
        <dbReference type="Proteomes" id="UP000248349"/>
    </source>
</evidence>
<accession>A0A318ZJM3</accession>
<dbReference type="RefSeq" id="XP_025432566.1">
    <property type="nucleotide sequence ID" value="XM_025579580.1"/>
</dbReference>
<dbReference type="AlphaFoldDB" id="A0A318ZJM3"/>
<proteinExistence type="predicted"/>
<dbReference type="GeneID" id="37080809"/>
<evidence type="ECO:0000313" key="1">
    <source>
        <dbReference type="EMBL" id="PYH46584.1"/>
    </source>
</evidence>
<name>A0A318ZJM3_9EURO</name>